<dbReference type="CDD" id="cd01392">
    <property type="entry name" value="HTH_LacI"/>
    <property type="match status" value="1"/>
</dbReference>
<dbReference type="Proteomes" id="UP000232587">
    <property type="component" value="Unassembled WGS sequence"/>
</dbReference>
<accession>A0A2N0H3F5</accession>
<evidence type="ECO:0000313" key="5">
    <source>
        <dbReference type="EMBL" id="PKB13476.1"/>
    </source>
</evidence>
<gene>
    <name evidence="5" type="ORF">B0I00_3277</name>
</gene>
<dbReference type="Gene3D" id="1.10.260.40">
    <property type="entry name" value="lambda repressor-like DNA-binding domains"/>
    <property type="match status" value="1"/>
</dbReference>
<keyword evidence="1" id="KW-0805">Transcription regulation</keyword>
<evidence type="ECO:0000256" key="2">
    <source>
        <dbReference type="ARBA" id="ARBA00023125"/>
    </source>
</evidence>
<sequence>MKRVRNLTQLAALAGVNPGTVSRALADSPLVKRETRERIQGLARDHGYRPNLMARRLRVQETGVIGIVVPLGHEERQYLSDPFFMTIVGCLAGALSEKGYDVMLSRVIPDDEDWLDRIIGSGMLDGVLIIGQSNQFDTIERVAAGYRPLVVWGAHTPLQRHCSVGVDNRMGGRLAGECLIAAGRKRLAFMGDSSAPELRERFLGLCEAAQAAGLAAPLELGAHLAIDGMADEVAAHIDRVREQVDGIAAGSDLIAMHCVAALADRRLVVPRDVSVIGFDDVPLAEQTVPRLTTISQSITTGARTMVNLLCDRIAGREAQSVEMQPFLVRRDTV</sequence>
<keyword evidence="2" id="KW-0238">DNA-binding</keyword>
<dbReference type="InterPro" id="IPR046335">
    <property type="entry name" value="LacI/GalR-like_sensor"/>
</dbReference>
<dbReference type="SUPFAM" id="SSF47413">
    <property type="entry name" value="lambda repressor-like DNA-binding domains"/>
    <property type="match status" value="1"/>
</dbReference>
<proteinExistence type="predicted"/>
<dbReference type="Gene3D" id="3.40.50.2300">
    <property type="match status" value="2"/>
</dbReference>
<reference evidence="5 6" key="1">
    <citation type="submission" date="2017-11" db="EMBL/GenBank/DDBJ databases">
        <title>Genomic Encyclopedia of Type Strains, Phase III (KMG-III): the genomes of soil and plant-associated and newly described type strains.</title>
        <authorList>
            <person name="Whitman W."/>
        </authorList>
    </citation>
    <scope>NUCLEOTIDE SEQUENCE [LARGE SCALE GENOMIC DNA]</scope>
    <source>
        <strain evidence="5 6">CGMCC 1.12274</strain>
    </source>
</reference>
<evidence type="ECO:0000256" key="1">
    <source>
        <dbReference type="ARBA" id="ARBA00023015"/>
    </source>
</evidence>
<dbReference type="AlphaFoldDB" id="A0A2N0H3F5"/>
<evidence type="ECO:0000313" key="6">
    <source>
        <dbReference type="Proteomes" id="UP000232587"/>
    </source>
</evidence>
<comment type="caution">
    <text evidence="5">The sequence shown here is derived from an EMBL/GenBank/DDBJ whole genome shotgun (WGS) entry which is preliminary data.</text>
</comment>
<dbReference type="PANTHER" id="PTHR30146">
    <property type="entry name" value="LACI-RELATED TRANSCRIPTIONAL REPRESSOR"/>
    <property type="match status" value="1"/>
</dbReference>
<keyword evidence="6" id="KW-1185">Reference proteome</keyword>
<dbReference type="InterPro" id="IPR010982">
    <property type="entry name" value="Lambda_DNA-bd_dom_sf"/>
</dbReference>
<dbReference type="InterPro" id="IPR000843">
    <property type="entry name" value="HTH_LacI"/>
</dbReference>
<keyword evidence="3" id="KW-0804">Transcription</keyword>
<dbReference type="InterPro" id="IPR028082">
    <property type="entry name" value="Peripla_BP_I"/>
</dbReference>
<protein>
    <submittedName>
        <fullName evidence="5">LacI family transcriptional regulator</fullName>
    </submittedName>
</protein>
<dbReference type="OrthoDB" id="8433438at2"/>
<dbReference type="GO" id="GO:0000976">
    <property type="term" value="F:transcription cis-regulatory region binding"/>
    <property type="evidence" value="ECO:0007669"/>
    <property type="project" value="TreeGrafter"/>
</dbReference>
<dbReference type="RefSeq" id="WP_100868450.1">
    <property type="nucleotide sequence ID" value="NZ_PHUF01000007.1"/>
</dbReference>
<organism evidence="5 6">
    <name type="scientific">Novosphingobium kunmingense</name>
    <dbReference type="NCBI Taxonomy" id="1211806"/>
    <lineage>
        <taxon>Bacteria</taxon>
        <taxon>Pseudomonadati</taxon>
        <taxon>Pseudomonadota</taxon>
        <taxon>Alphaproteobacteria</taxon>
        <taxon>Sphingomonadales</taxon>
        <taxon>Sphingomonadaceae</taxon>
        <taxon>Novosphingobium</taxon>
    </lineage>
</organism>
<feature type="domain" description="HTH lacI-type" evidence="4">
    <location>
        <begin position="5"/>
        <end position="59"/>
    </location>
</feature>
<dbReference type="PROSITE" id="PS50932">
    <property type="entry name" value="HTH_LACI_2"/>
    <property type="match status" value="1"/>
</dbReference>
<dbReference type="Pfam" id="PF13377">
    <property type="entry name" value="Peripla_BP_3"/>
    <property type="match status" value="1"/>
</dbReference>
<dbReference type="EMBL" id="PHUF01000007">
    <property type="protein sequence ID" value="PKB13476.1"/>
    <property type="molecule type" value="Genomic_DNA"/>
</dbReference>
<dbReference type="SUPFAM" id="SSF53822">
    <property type="entry name" value="Periplasmic binding protein-like I"/>
    <property type="match status" value="1"/>
</dbReference>
<dbReference type="GO" id="GO:0003700">
    <property type="term" value="F:DNA-binding transcription factor activity"/>
    <property type="evidence" value="ECO:0007669"/>
    <property type="project" value="TreeGrafter"/>
</dbReference>
<dbReference type="PANTHER" id="PTHR30146:SF120">
    <property type="entry name" value="ALANINE RACEMASE"/>
    <property type="match status" value="1"/>
</dbReference>
<dbReference type="SMART" id="SM00354">
    <property type="entry name" value="HTH_LACI"/>
    <property type="match status" value="1"/>
</dbReference>
<dbReference type="Pfam" id="PF00356">
    <property type="entry name" value="LacI"/>
    <property type="match status" value="1"/>
</dbReference>
<name>A0A2N0H3F5_9SPHN</name>
<evidence type="ECO:0000259" key="4">
    <source>
        <dbReference type="PROSITE" id="PS50932"/>
    </source>
</evidence>
<evidence type="ECO:0000256" key="3">
    <source>
        <dbReference type="ARBA" id="ARBA00023163"/>
    </source>
</evidence>